<dbReference type="AlphaFoldDB" id="A0AA40F423"/>
<evidence type="ECO:0000256" key="1">
    <source>
        <dbReference type="SAM" id="MobiDB-lite"/>
    </source>
</evidence>
<evidence type="ECO:0000313" key="3">
    <source>
        <dbReference type="Proteomes" id="UP001172155"/>
    </source>
</evidence>
<keyword evidence="3" id="KW-1185">Reference proteome</keyword>
<sequence length="160" mass="18023">MAIQCIIMDYCGWLLPAPSRQRPVPSRQRPAPSCSSSHILGRRPPSTAAAAFHRISRSGPGAFTMTSSQLPSNHKKRVDVTISTRNLPWETLKEYLGLRFPENPVNSAQTISKEVYIVALPRQLNTDELQDLEILRGDDAKAFLQDLIDEREEEVQRKQA</sequence>
<feature type="compositionally biased region" description="Low complexity" evidence="1">
    <location>
        <begin position="21"/>
        <end position="33"/>
    </location>
</feature>
<proteinExistence type="predicted"/>
<evidence type="ECO:0000313" key="2">
    <source>
        <dbReference type="EMBL" id="KAK0750803.1"/>
    </source>
</evidence>
<accession>A0AA40F423</accession>
<name>A0AA40F423_9PEZI</name>
<feature type="region of interest" description="Disordered" evidence="1">
    <location>
        <begin position="21"/>
        <end position="40"/>
    </location>
</feature>
<dbReference type="EMBL" id="JAUKUD010000002">
    <property type="protein sequence ID" value="KAK0750803.1"/>
    <property type="molecule type" value="Genomic_DNA"/>
</dbReference>
<reference evidence="2" key="1">
    <citation type="submission" date="2023-06" db="EMBL/GenBank/DDBJ databases">
        <title>Genome-scale phylogeny and comparative genomics of the fungal order Sordariales.</title>
        <authorList>
            <consortium name="Lawrence Berkeley National Laboratory"/>
            <person name="Hensen N."/>
            <person name="Bonometti L."/>
            <person name="Westerberg I."/>
            <person name="Brannstrom I.O."/>
            <person name="Guillou S."/>
            <person name="Cros-Aarteil S."/>
            <person name="Calhoun S."/>
            <person name="Haridas S."/>
            <person name="Kuo A."/>
            <person name="Mondo S."/>
            <person name="Pangilinan J."/>
            <person name="Riley R."/>
            <person name="LaButti K."/>
            <person name="Andreopoulos B."/>
            <person name="Lipzen A."/>
            <person name="Chen C."/>
            <person name="Yanf M."/>
            <person name="Daum C."/>
            <person name="Ng V."/>
            <person name="Clum A."/>
            <person name="Steindorff A."/>
            <person name="Ohm R."/>
            <person name="Martin F."/>
            <person name="Silar P."/>
            <person name="Natvig D."/>
            <person name="Lalanne C."/>
            <person name="Gautier V."/>
            <person name="Ament-velasquez S.L."/>
            <person name="Kruys A."/>
            <person name="Hutchinson M.I."/>
            <person name="Powell A.J."/>
            <person name="Barry K."/>
            <person name="Miller A.N."/>
            <person name="Grigoriev I.V."/>
            <person name="Debuchy R."/>
            <person name="Gladieux P."/>
            <person name="Thoren M.H."/>
            <person name="Johannesson H."/>
        </authorList>
    </citation>
    <scope>NUCLEOTIDE SEQUENCE</scope>
    <source>
        <strain evidence="2">SMH3187-1</strain>
    </source>
</reference>
<protein>
    <submittedName>
        <fullName evidence="2">Uncharacterized protein</fullName>
    </submittedName>
</protein>
<dbReference type="Proteomes" id="UP001172155">
    <property type="component" value="Unassembled WGS sequence"/>
</dbReference>
<gene>
    <name evidence="2" type="ORF">B0T18DRAFT_401066</name>
</gene>
<comment type="caution">
    <text evidence="2">The sequence shown here is derived from an EMBL/GenBank/DDBJ whole genome shotgun (WGS) entry which is preliminary data.</text>
</comment>
<organism evidence="2 3">
    <name type="scientific">Schizothecium vesticola</name>
    <dbReference type="NCBI Taxonomy" id="314040"/>
    <lineage>
        <taxon>Eukaryota</taxon>
        <taxon>Fungi</taxon>
        <taxon>Dikarya</taxon>
        <taxon>Ascomycota</taxon>
        <taxon>Pezizomycotina</taxon>
        <taxon>Sordariomycetes</taxon>
        <taxon>Sordariomycetidae</taxon>
        <taxon>Sordariales</taxon>
        <taxon>Schizotheciaceae</taxon>
        <taxon>Schizothecium</taxon>
    </lineage>
</organism>